<gene>
    <name evidence="2" type="ORF">GCM10009019_25480</name>
</gene>
<dbReference type="EMBL" id="BAAADU010000002">
    <property type="protein sequence ID" value="GAA0659787.1"/>
    <property type="molecule type" value="Genomic_DNA"/>
</dbReference>
<proteinExistence type="predicted"/>
<protein>
    <submittedName>
        <fullName evidence="2">Uncharacterized protein</fullName>
    </submittedName>
</protein>
<keyword evidence="3" id="KW-1185">Reference proteome</keyword>
<accession>A0AAV3T3S7</accession>
<evidence type="ECO:0000256" key="1">
    <source>
        <dbReference type="SAM" id="MobiDB-lite"/>
    </source>
</evidence>
<feature type="region of interest" description="Disordered" evidence="1">
    <location>
        <begin position="17"/>
        <end position="41"/>
    </location>
</feature>
<feature type="compositionally biased region" description="Basic and acidic residues" evidence="1">
    <location>
        <begin position="18"/>
        <end position="40"/>
    </location>
</feature>
<dbReference type="Proteomes" id="UP001500194">
    <property type="component" value="Unassembled WGS sequence"/>
</dbReference>
<reference evidence="2 3" key="1">
    <citation type="journal article" date="2019" name="Int. J. Syst. Evol. Microbiol.">
        <title>The Global Catalogue of Microorganisms (GCM) 10K type strain sequencing project: providing services to taxonomists for standard genome sequencing and annotation.</title>
        <authorList>
            <consortium name="The Broad Institute Genomics Platform"/>
            <consortium name="The Broad Institute Genome Sequencing Center for Infectious Disease"/>
            <person name="Wu L."/>
            <person name="Ma J."/>
        </authorList>
    </citation>
    <scope>NUCLEOTIDE SEQUENCE [LARGE SCALE GENOMIC DNA]</scope>
    <source>
        <strain evidence="2 3">JCM 16327</strain>
    </source>
</reference>
<evidence type="ECO:0000313" key="2">
    <source>
        <dbReference type="EMBL" id="GAA0659787.1"/>
    </source>
</evidence>
<name>A0AAV3T3S7_9EURY</name>
<organism evidence="2 3">
    <name type="scientific">Salarchaeum japonicum</name>
    <dbReference type="NCBI Taxonomy" id="555573"/>
    <lineage>
        <taxon>Archaea</taxon>
        <taxon>Methanobacteriati</taxon>
        <taxon>Methanobacteriota</taxon>
        <taxon>Stenosarchaea group</taxon>
        <taxon>Halobacteria</taxon>
        <taxon>Halobacteriales</taxon>
        <taxon>Halobacteriaceae</taxon>
    </lineage>
</organism>
<dbReference type="AlphaFoldDB" id="A0AAV3T3S7"/>
<sequence>MALAREHGKAVHVFRGRAGRDGCGDGRRDEEGGEREEGASRHGCAYDAHDIGFSVGGVEPCGF</sequence>
<evidence type="ECO:0000313" key="3">
    <source>
        <dbReference type="Proteomes" id="UP001500194"/>
    </source>
</evidence>
<comment type="caution">
    <text evidence="2">The sequence shown here is derived from an EMBL/GenBank/DDBJ whole genome shotgun (WGS) entry which is preliminary data.</text>
</comment>